<reference evidence="7" key="1">
    <citation type="journal article" date="2019" name="Int. J. Syst. Evol. Microbiol.">
        <title>The Global Catalogue of Microorganisms (GCM) 10K type strain sequencing project: providing services to taxonomists for standard genome sequencing and annotation.</title>
        <authorList>
            <consortium name="The Broad Institute Genomics Platform"/>
            <consortium name="The Broad Institute Genome Sequencing Center for Infectious Disease"/>
            <person name="Wu L."/>
            <person name="Ma J."/>
        </authorList>
    </citation>
    <scope>NUCLEOTIDE SEQUENCE [LARGE SCALE GENOMIC DNA]</scope>
    <source>
        <strain evidence="7">JCM 16001</strain>
    </source>
</reference>
<dbReference type="PRINTS" id="PR00455">
    <property type="entry name" value="HTHTETR"/>
</dbReference>
<keyword evidence="1" id="KW-0805">Transcription regulation</keyword>
<accession>A0ABP4T0S4</accession>
<dbReference type="Proteomes" id="UP001499851">
    <property type="component" value="Unassembled WGS sequence"/>
</dbReference>
<comment type="caution">
    <text evidence="6">The sequence shown here is derived from an EMBL/GenBank/DDBJ whole genome shotgun (WGS) entry which is preliminary data.</text>
</comment>
<dbReference type="RefSeq" id="WP_344487615.1">
    <property type="nucleotide sequence ID" value="NZ_BAAAQF010000010.1"/>
</dbReference>
<dbReference type="InterPro" id="IPR001647">
    <property type="entry name" value="HTH_TetR"/>
</dbReference>
<evidence type="ECO:0000256" key="1">
    <source>
        <dbReference type="ARBA" id="ARBA00023015"/>
    </source>
</evidence>
<name>A0ABP4T0S4_9ACTN</name>
<dbReference type="EMBL" id="BAAAQF010000010">
    <property type="protein sequence ID" value="GAA1680436.1"/>
    <property type="molecule type" value="Genomic_DNA"/>
</dbReference>
<protein>
    <submittedName>
        <fullName evidence="6">TetR family transcriptional regulator</fullName>
    </submittedName>
</protein>
<evidence type="ECO:0000256" key="3">
    <source>
        <dbReference type="ARBA" id="ARBA00023163"/>
    </source>
</evidence>
<dbReference type="Pfam" id="PF00440">
    <property type="entry name" value="TetR_N"/>
    <property type="match status" value="1"/>
</dbReference>
<feature type="domain" description="HTH tetR-type" evidence="5">
    <location>
        <begin position="10"/>
        <end position="70"/>
    </location>
</feature>
<organism evidence="6 7">
    <name type="scientific">Glycomyces endophyticus</name>
    <dbReference type="NCBI Taxonomy" id="480996"/>
    <lineage>
        <taxon>Bacteria</taxon>
        <taxon>Bacillati</taxon>
        <taxon>Actinomycetota</taxon>
        <taxon>Actinomycetes</taxon>
        <taxon>Glycomycetales</taxon>
        <taxon>Glycomycetaceae</taxon>
        <taxon>Glycomyces</taxon>
    </lineage>
</organism>
<evidence type="ECO:0000313" key="6">
    <source>
        <dbReference type="EMBL" id="GAA1680436.1"/>
    </source>
</evidence>
<dbReference type="PANTHER" id="PTHR30055">
    <property type="entry name" value="HTH-TYPE TRANSCRIPTIONAL REGULATOR RUTR"/>
    <property type="match status" value="1"/>
</dbReference>
<dbReference type="SUPFAM" id="SSF48498">
    <property type="entry name" value="Tetracyclin repressor-like, C-terminal domain"/>
    <property type="match status" value="1"/>
</dbReference>
<dbReference type="InterPro" id="IPR050109">
    <property type="entry name" value="HTH-type_TetR-like_transc_reg"/>
</dbReference>
<sequence length="188" mass="20654">MHTPKPRRSDATKAAILAAARRRFGAEGYDRATIRAIAADAGIDPSMVMRYFGSKEELFATAVDVPYRLPELESVPPAEIGEAVVRRMFALWEGDPAVLARLRRAVNDPEAAERMRGVIQDEFAAVVRAFVADEAEVRRRAGLVATQILGISLCRYILEVPDVAAMDVEELAASYGPTIQRYLAEPLP</sequence>
<evidence type="ECO:0000256" key="2">
    <source>
        <dbReference type="ARBA" id="ARBA00023125"/>
    </source>
</evidence>
<keyword evidence="3" id="KW-0804">Transcription</keyword>
<dbReference type="Gene3D" id="1.10.357.10">
    <property type="entry name" value="Tetracycline Repressor, domain 2"/>
    <property type="match status" value="1"/>
</dbReference>
<dbReference type="InterPro" id="IPR041678">
    <property type="entry name" value="TetR_C_16"/>
</dbReference>
<gene>
    <name evidence="6" type="ORF">GCM10009830_29310</name>
</gene>
<dbReference type="PROSITE" id="PS50977">
    <property type="entry name" value="HTH_TETR_2"/>
    <property type="match status" value="1"/>
</dbReference>
<dbReference type="SUPFAM" id="SSF46689">
    <property type="entry name" value="Homeodomain-like"/>
    <property type="match status" value="1"/>
</dbReference>
<evidence type="ECO:0000256" key="4">
    <source>
        <dbReference type="PROSITE-ProRule" id="PRU00335"/>
    </source>
</evidence>
<proteinExistence type="predicted"/>
<dbReference type="InterPro" id="IPR036271">
    <property type="entry name" value="Tet_transcr_reg_TetR-rel_C_sf"/>
</dbReference>
<dbReference type="PANTHER" id="PTHR30055:SF234">
    <property type="entry name" value="HTH-TYPE TRANSCRIPTIONAL REGULATOR BETI"/>
    <property type="match status" value="1"/>
</dbReference>
<evidence type="ECO:0000313" key="7">
    <source>
        <dbReference type="Proteomes" id="UP001499851"/>
    </source>
</evidence>
<evidence type="ECO:0000259" key="5">
    <source>
        <dbReference type="PROSITE" id="PS50977"/>
    </source>
</evidence>
<dbReference type="Gene3D" id="1.10.10.60">
    <property type="entry name" value="Homeodomain-like"/>
    <property type="match status" value="1"/>
</dbReference>
<dbReference type="Pfam" id="PF17920">
    <property type="entry name" value="TetR_C_16"/>
    <property type="match status" value="1"/>
</dbReference>
<dbReference type="InterPro" id="IPR009057">
    <property type="entry name" value="Homeodomain-like_sf"/>
</dbReference>
<keyword evidence="7" id="KW-1185">Reference proteome</keyword>
<feature type="DNA-binding region" description="H-T-H motif" evidence="4">
    <location>
        <begin position="33"/>
        <end position="52"/>
    </location>
</feature>
<keyword evidence="2 4" id="KW-0238">DNA-binding</keyword>